<dbReference type="NCBIfam" id="TIGR00574">
    <property type="entry name" value="dnl1"/>
    <property type="match status" value="1"/>
</dbReference>
<dbReference type="InterPro" id="IPR012340">
    <property type="entry name" value="NA-bd_OB-fold"/>
</dbReference>
<dbReference type="RefSeq" id="WP_386820688.1">
    <property type="nucleotide sequence ID" value="NZ_JBHUIT010000027.1"/>
</dbReference>
<dbReference type="InterPro" id="IPR036599">
    <property type="entry name" value="DNA_ligase_N_sf"/>
</dbReference>
<evidence type="ECO:0000256" key="5">
    <source>
        <dbReference type="ARBA" id="ARBA00022741"/>
    </source>
</evidence>
<evidence type="ECO:0000256" key="9">
    <source>
        <dbReference type="ARBA" id="ARBA00023204"/>
    </source>
</evidence>
<keyword evidence="3" id="KW-0132">Cell division</keyword>
<comment type="catalytic activity">
    <reaction evidence="11 12">
        <text>ATP + (deoxyribonucleotide)n-3'-hydroxyl + 5'-phospho-(deoxyribonucleotide)m = (deoxyribonucleotide)n+m + AMP + diphosphate.</text>
        <dbReference type="EC" id="6.5.1.1"/>
    </reaction>
</comment>
<organism evidence="15 16">
    <name type="scientific">Luteolibacter algae</name>
    <dbReference type="NCBI Taxonomy" id="454151"/>
    <lineage>
        <taxon>Bacteria</taxon>
        <taxon>Pseudomonadati</taxon>
        <taxon>Verrucomicrobiota</taxon>
        <taxon>Verrucomicrobiia</taxon>
        <taxon>Verrucomicrobiales</taxon>
        <taxon>Verrucomicrobiaceae</taxon>
        <taxon>Luteolibacter</taxon>
    </lineage>
</organism>
<proteinExistence type="inferred from homology"/>
<dbReference type="Gene3D" id="3.40.50.10890">
    <property type="match status" value="1"/>
</dbReference>
<keyword evidence="9 12" id="KW-0234">DNA repair</keyword>
<evidence type="ECO:0000313" key="15">
    <source>
        <dbReference type="EMBL" id="MFD2257403.1"/>
    </source>
</evidence>
<evidence type="ECO:0000256" key="7">
    <source>
        <dbReference type="ARBA" id="ARBA00022840"/>
    </source>
</evidence>
<dbReference type="InterPro" id="IPR012308">
    <property type="entry name" value="DNA_ligase_ATP-dep_N"/>
</dbReference>
<dbReference type="SUPFAM" id="SSF50249">
    <property type="entry name" value="Nucleic acid-binding proteins"/>
    <property type="match status" value="1"/>
</dbReference>
<comment type="similarity">
    <text evidence="1 13">Belongs to the ATP-dependent DNA ligase family.</text>
</comment>
<dbReference type="GO" id="GO:0003910">
    <property type="term" value="F:DNA ligase (ATP) activity"/>
    <property type="evidence" value="ECO:0007669"/>
    <property type="project" value="UniProtKB-EC"/>
</dbReference>
<dbReference type="SUPFAM" id="SSF56281">
    <property type="entry name" value="Metallo-hydrolase/oxidoreductase"/>
    <property type="match status" value="1"/>
</dbReference>
<dbReference type="Gene3D" id="2.40.50.140">
    <property type="entry name" value="Nucleic acid-binding proteins"/>
    <property type="match status" value="1"/>
</dbReference>
<dbReference type="Gene3D" id="3.60.15.10">
    <property type="entry name" value="Ribonuclease Z/Hydroxyacylglutathione hydrolase-like"/>
    <property type="match status" value="1"/>
</dbReference>
<dbReference type="Gene3D" id="3.30.470.30">
    <property type="entry name" value="DNA ligase/mRNA capping enzyme"/>
    <property type="match status" value="1"/>
</dbReference>
<evidence type="ECO:0000256" key="13">
    <source>
        <dbReference type="RuleBase" id="RU004196"/>
    </source>
</evidence>
<evidence type="ECO:0000256" key="1">
    <source>
        <dbReference type="ARBA" id="ARBA00007572"/>
    </source>
</evidence>
<keyword evidence="4" id="KW-0235">DNA replication</keyword>
<dbReference type="EMBL" id="JBHUIT010000027">
    <property type="protein sequence ID" value="MFD2257403.1"/>
    <property type="molecule type" value="Genomic_DNA"/>
</dbReference>
<keyword evidence="16" id="KW-1185">Reference proteome</keyword>
<dbReference type="InterPro" id="IPR016059">
    <property type="entry name" value="DNA_ligase_ATP-dep_CS"/>
</dbReference>
<evidence type="ECO:0000256" key="11">
    <source>
        <dbReference type="ARBA" id="ARBA00034003"/>
    </source>
</evidence>
<evidence type="ECO:0000256" key="8">
    <source>
        <dbReference type="ARBA" id="ARBA00023172"/>
    </source>
</evidence>
<dbReference type="InterPro" id="IPR012310">
    <property type="entry name" value="DNA_ligase_ATP-dep_cent"/>
</dbReference>
<dbReference type="SUPFAM" id="SSF56091">
    <property type="entry name" value="DNA ligase/mRNA capping enzyme, catalytic domain"/>
    <property type="match status" value="1"/>
</dbReference>
<keyword evidence="7 12" id="KW-0067">ATP-binding</keyword>
<name>A0ABW5DAB4_9BACT</name>
<dbReference type="PANTHER" id="PTHR45674">
    <property type="entry name" value="DNA LIGASE 1/3 FAMILY MEMBER"/>
    <property type="match status" value="1"/>
</dbReference>
<dbReference type="Proteomes" id="UP001597375">
    <property type="component" value="Unassembled WGS sequence"/>
</dbReference>
<keyword evidence="6 12" id="KW-0227">DNA damage</keyword>
<accession>A0ABW5DAB4</accession>
<comment type="caution">
    <text evidence="15">The sequence shown here is derived from an EMBL/GenBank/DDBJ whole genome shotgun (WGS) entry which is preliminary data.</text>
</comment>
<dbReference type="PROSITE" id="PS50160">
    <property type="entry name" value="DNA_LIGASE_A3"/>
    <property type="match status" value="1"/>
</dbReference>
<evidence type="ECO:0000256" key="10">
    <source>
        <dbReference type="ARBA" id="ARBA00023306"/>
    </source>
</evidence>
<dbReference type="EC" id="6.5.1.1" evidence="12"/>
<dbReference type="InterPro" id="IPR012309">
    <property type="entry name" value="DNA_ligase_ATP-dep_C"/>
</dbReference>
<dbReference type="Pfam" id="PF01068">
    <property type="entry name" value="DNA_ligase_A_M"/>
    <property type="match status" value="1"/>
</dbReference>
<dbReference type="PROSITE" id="PS00697">
    <property type="entry name" value="DNA_LIGASE_A1"/>
    <property type="match status" value="1"/>
</dbReference>
<protein>
    <recommendedName>
        <fullName evidence="12">DNA ligase</fullName>
        <ecNumber evidence="12">6.5.1.1</ecNumber>
    </recommendedName>
</protein>
<evidence type="ECO:0000256" key="2">
    <source>
        <dbReference type="ARBA" id="ARBA00022598"/>
    </source>
</evidence>
<keyword evidence="8 12" id="KW-0233">DNA recombination</keyword>
<dbReference type="InterPro" id="IPR000977">
    <property type="entry name" value="DNA_ligase_ATP-dep"/>
</dbReference>
<sequence>MAETRLEALEFGAMIDRDGFRLRLLPAGHIVGSAMLHVTRKKDGATLLYTGDFKARRGRTTQPVNFIQADTLIMETTFGLPHLTFPAQMEIDAAVLRFVNDAISDGETPVLYGYSLGKAQEALALLAENGIPVLSHPKVAEMTEACRAAGVDLPEPVLFEGFAREGHVVVAPPNAVRAKIMRGLKNKRTAMLTGWALQPGSFYRYRVDEVIPMSDHADYVGLHECVTRVRPKRVLTVHGYVKEFAAELRSKGIDAWCAMGGDQLELSLGKAPSVTPGMGGPRHSRPVCQLADFSDVCRLVGETSSRLTKIEYLVNYLRALESDECLKLATGWLCGEALPRRIGRRAINLGSATIKRSLQAIPGLRPERYVEISASQNDIARTARILLQEIPLSPYPLTLAGLHEFFLDLESSPGSLEKVDLLSKRLHELHPVEGETVVRLLTGDLRIGLKEGLVEEAVGIAFEATAAEVRNANMLTGDLGKTALLAKQKNLSSARLTPLVPIRCMLASPLERDASGALDYSKLPFQQPFWLEPKYDGIRAQLHKTGEVVGLFSRDLRPLDQEFPELVAAAKKLSGDFVLDGELIAYAEGRKLGFGDLQKRLGRKRVEGDLFMESAEGAASVPLKYIAFDVLWKDGQDVLDLTLVERRSILEGLELSGMFECIELFRVGGSEETEMLFKRSLKSGHEGLILKNPAGKYLPGRRGKDWIKLKGVMPTLDCVVVFAEQGHGKRADVLSDYTFAVRDEISGTLKVLGKAYSGLTDEEIEELTEHFMKHTLAKERRKRRVEPNIVLEIAFDSIRRSPRHDSGLALRFPRIKCIRHDKTVADIDTVKAAENLIGK</sequence>
<keyword evidence="2 12" id="KW-0436">Ligase</keyword>
<evidence type="ECO:0000313" key="16">
    <source>
        <dbReference type="Proteomes" id="UP001597375"/>
    </source>
</evidence>
<feature type="domain" description="ATP-dependent DNA ligase family profile" evidence="14">
    <location>
        <begin position="616"/>
        <end position="743"/>
    </location>
</feature>
<dbReference type="SUPFAM" id="SSF117018">
    <property type="entry name" value="ATP-dependent DNA ligase DNA-binding domain"/>
    <property type="match status" value="1"/>
</dbReference>
<evidence type="ECO:0000256" key="3">
    <source>
        <dbReference type="ARBA" id="ARBA00022618"/>
    </source>
</evidence>
<dbReference type="InterPro" id="IPR050191">
    <property type="entry name" value="ATP-dep_DNA_ligase"/>
</dbReference>
<dbReference type="Pfam" id="PF04679">
    <property type="entry name" value="DNA_ligase_A_C"/>
    <property type="match status" value="1"/>
</dbReference>
<keyword evidence="10" id="KW-0131">Cell cycle</keyword>
<evidence type="ECO:0000259" key="14">
    <source>
        <dbReference type="PROSITE" id="PS50160"/>
    </source>
</evidence>
<gene>
    <name evidence="15" type="ORF">ACFSSA_12030</name>
</gene>
<dbReference type="Gene3D" id="1.10.3260.10">
    <property type="entry name" value="DNA ligase, ATP-dependent, N-terminal domain"/>
    <property type="match status" value="1"/>
</dbReference>
<dbReference type="InterPro" id="IPR036866">
    <property type="entry name" value="RibonucZ/Hydroxyglut_hydro"/>
</dbReference>
<evidence type="ECO:0000256" key="6">
    <source>
        <dbReference type="ARBA" id="ARBA00022763"/>
    </source>
</evidence>
<evidence type="ECO:0000256" key="4">
    <source>
        <dbReference type="ARBA" id="ARBA00022705"/>
    </source>
</evidence>
<dbReference type="CDD" id="cd07972">
    <property type="entry name" value="OBF_DNA_ligase_Arch_LigB"/>
    <property type="match status" value="1"/>
</dbReference>
<keyword evidence="5 12" id="KW-0547">Nucleotide-binding</keyword>
<dbReference type="Pfam" id="PF04675">
    <property type="entry name" value="DNA_ligase_A_N"/>
    <property type="match status" value="1"/>
</dbReference>
<evidence type="ECO:0000256" key="12">
    <source>
        <dbReference type="RuleBase" id="RU000617"/>
    </source>
</evidence>
<reference evidence="16" key="1">
    <citation type="journal article" date="2019" name="Int. J. Syst. Evol. Microbiol.">
        <title>The Global Catalogue of Microorganisms (GCM) 10K type strain sequencing project: providing services to taxonomists for standard genome sequencing and annotation.</title>
        <authorList>
            <consortium name="The Broad Institute Genomics Platform"/>
            <consortium name="The Broad Institute Genome Sequencing Center for Infectious Disease"/>
            <person name="Wu L."/>
            <person name="Ma J."/>
        </authorList>
    </citation>
    <scope>NUCLEOTIDE SEQUENCE [LARGE SCALE GENOMIC DNA]</scope>
    <source>
        <strain evidence="16">CGMCC 4.7106</strain>
    </source>
</reference>
<dbReference type="PANTHER" id="PTHR45674:SF4">
    <property type="entry name" value="DNA LIGASE 1"/>
    <property type="match status" value="1"/>
</dbReference>